<accession>A0A845RF22</accession>
<evidence type="ECO:0000256" key="1">
    <source>
        <dbReference type="SAM" id="Phobius"/>
    </source>
</evidence>
<organism evidence="3 4">
    <name type="scientific">Anaerotruncus colihominis</name>
    <dbReference type="NCBI Taxonomy" id="169435"/>
    <lineage>
        <taxon>Bacteria</taxon>
        <taxon>Bacillati</taxon>
        <taxon>Bacillota</taxon>
        <taxon>Clostridia</taxon>
        <taxon>Eubacteriales</taxon>
        <taxon>Oscillospiraceae</taxon>
        <taxon>Anaerotruncus</taxon>
    </lineage>
</organism>
<keyword evidence="3" id="KW-0645">Protease</keyword>
<feature type="transmembrane region" description="Helical" evidence="1">
    <location>
        <begin position="36"/>
        <end position="62"/>
    </location>
</feature>
<proteinExistence type="predicted"/>
<dbReference type="GO" id="GO:0080120">
    <property type="term" value="P:CAAX-box protein maturation"/>
    <property type="evidence" value="ECO:0007669"/>
    <property type="project" value="UniProtKB-ARBA"/>
</dbReference>
<feature type="domain" description="CAAX prenyl protease 2/Lysostaphin resistance protein A-like" evidence="2">
    <location>
        <begin position="148"/>
        <end position="233"/>
    </location>
</feature>
<keyword evidence="1" id="KW-0812">Transmembrane</keyword>
<dbReference type="AlphaFoldDB" id="A0A845RF22"/>
<feature type="transmembrane region" description="Helical" evidence="1">
    <location>
        <begin position="142"/>
        <end position="166"/>
    </location>
</feature>
<reference evidence="3 4" key="1">
    <citation type="submission" date="2018-08" db="EMBL/GenBank/DDBJ databases">
        <title>Murine metabolic-syndrome-specific gut microbial biobank.</title>
        <authorList>
            <person name="Liu C."/>
        </authorList>
    </citation>
    <scope>NUCLEOTIDE SEQUENCE [LARGE SCALE GENOMIC DNA]</scope>
    <source>
        <strain evidence="3 4">X69</strain>
    </source>
</reference>
<feature type="transmembrane region" description="Helical" evidence="1">
    <location>
        <begin position="220"/>
        <end position="242"/>
    </location>
</feature>
<dbReference type="GO" id="GO:0008237">
    <property type="term" value="F:metallopeptidase activity"/>
    <property type="evidence" value="ECO:0007669"/>
    <property type="project" value="UniProtKB-KW"/>
</dbReference>
<evidence type="ECO:0000259" key="2">
    <source>
        <dbReference type="Pfam" id="PF02517"/>
    </source>
</evidence>
<protein>
    <submittedName>
        <fullName evidence="3">CPBP family intramembrane metalloprotease</fullName>
    </submittedName>
</protein>
<dbReference type="InterPro" id="IPR003675">
    <property type="entry name" value="Rce1/LyrA-like_dom"/>
</dbReference>
<dbReference type="EMBL" id="QXWZ01000006">
    <property type="protein sequence ID" value="NBI78253.1"/>
    <property type="molecule type" value="Genomic_DNA"/>
</dbReference>
<keyword evidence="1" id="KW-0472">Membrane</keyword>
<feature type="transmembrane region" description="Helical" evidence="1">
    <location>
        <begin position="12"/>
        <end position="30"/>
    </location>
</feature>
<dbReference type="Pfam" id="PF02517">
    <property type="entry name" value="Rce1-like"/>
    <property type="match status" value="1"/>
</dbReference>
<feature type="transmembrane region" description="Helical" evidence="1">
    <location>
        <begin position="178"/>
        <end position="195"/>
    </location>
</feature>
<sequence length="243" mass="27806">MFQMDKIDTKGLILRIFIPAIVLSLIYLLLGNFCNIPHILLFCILGTLILVPMELGMILSASKRENGAYSLKSAFVGQEKLPLWNILIIALVFFVVTGLLSVFVAPLENQIFDKMRSTLLSNLPIGFDWTNYEYIKLFSKPILILTCIYYGIFNGLIAPITEELFFRGYLTSHYKKQFSLLPILIAVLFSLYHFWLPFNNIFRILAFAPVAYVAYKKKNLYISICFHCLCNLFSVVGFVVTIL</sequence>
<keyword evidence="3" id="KW-0482">Metalloprotease</keyword>
<evidence type="ECO:0000313" key="4">
    <source>
        <dbReference type="Proteomes" id="UP000446348"/>
    </source>
</evidence>
<name>A0A845RF22_9FIRM</name>
<feature type="transmembrane region" description="Helical" evidence="1">
    <location>
        <begin position="83"/>
        <end position="105"/>
    </location>
</feature>
<dbReference type="GO" id="GO:0006508">
    <property type="term" value="P:proteolysis"/>
    <property type="evidence" value="ECO:0007669"/>
    <property type="project" value="UniProtKB-KW"/>
</dbReference>
<evidence type="ECO:0000313" key="3">
    <source>
        <dbReference type="EMBL" id="NBI78253.1"/>
    </source>
</evidence>
<comment type="caution">
    <text evidence="3">The sequence shown here is derived from an EMBL/GenBank/DDBJ whole genome shotgun (WGS) entry which is preliminary data.</text>
</comment>
<dbReference type="Proteomes" id="UP000446348">
    <property type="component" value="Unassembled WGS sequence"/>
</dbReference>
<dbReference type="GO" id="GO:0004175">
    <property type="term" value="F:endopeptidase activity"/>
    <property type="evidence" value="ECO:0007669"/>
    <property type="project" value="UniProtKB-ARBA"/>
</dbReference>
<keyword evidence="1" id="KW-1133">Transmembrane helix</keyword>
<keyword evidence="3" id="KW-0378">Hydrolase</keyword>
<gene>
    <name evidence="3" type="ORF">D3Z39_05100</name>
</gene>